<proteinExistence type="predicted"/>
<evidence type="ECO:0000313" key="2">
    <source>
        <dbReference type="EMBL" id="CAE6917694.1"/>
    </source>
</evidence>
<gene>
    <name evidence="2" type="ORF">SNAT2548_LOCUS353</name>
</gene>
<accession>A0A812GHW7</accession>
<dbReference type="Proteomes" id="UP000604046">
    <property type="component" value="Unassembled WGS sequence"/>
</dbReference>
<dbReference type="AlphaFoldDB" id="A0A812GHW7"/>
<feature type="region of interest" description="Disordered" evidence="1">
    <location>
        <begin position="88"/>
        <end position="107"/>
    </location>
</feature>
<keyword evidence="3" id="KW-1185">Reference proteome</keyword>
<evidence type="ECO:0000313" key="3">
    <source>
        <dbReference type="Proteomes" id="UP000604046"/>
    </source>
</evidence>
<organism evidence="2 3">
    <name type="scientific">Symbiodinium natans</name>
    <dbReference type="NCBI Taxonomy" id="878477"/>
    <lineage>
        <taxon>Eukaryota</taxon>
        <taxon>Sar</taxon>
        <taxon>Alveolata</taxon>
        <taxon>Dinophyceae</taxon>
        <taxon>Suessiales</taxon>
        <taxon>Symbiodiniaceae</taxon>
        <taxon>Symbiodinium</taxon>
    </lineage>
</organism>
<comment type="caution">
    <text evidence="2">The sequence shown here is derived from an EMBL/GenBank/DDBJ whole genome shotgun (WGS) entry which is preliminary data.</text>
</comment>
<protein>
    <submittedName>
        <fullName evidence="2">Uncharacterized protein</fullName>
    </submittedName>
</protein>
<reference evidence="2" key="1">
    <citation type="submission" date="2021-02" db="EMBL/GenBank/DDBJ databases">
        <authorList>
            <person name="Dougan E. K."/>
            <person name="Rhodes N."/>
            <person name="Thang M."/>
            <person name="Chan C."/>
        </authorList>
    </citation>
    <scope>NUCLEOTIDE SEQUENCE</scope>
</reference>
<evidence type="ECO:0000256" key="1">
    <source>
        <dbReference type="SAM" id="MobiDB-lite"/>
    </source>
</evidence>
<sequence>MAAAVRDNWRCQDVMMQNHAAHESHTTMIQTSQLRAEMHFWASKLGGRGAGVDGVGSDSDASARIGLDLLQHASMDWLLPFEMTRGISRSSRNPRNPRNPRNRTASVAQSQEQLLASLFLAFLPDAYTGYAGCSAPVMQAAGSKWLRGRLGVVFQALLVEVVRVVCALEAKNYHMLALNSRALLVGGDDSLRWLAPVLSKRWKSQMMFLSLDLVKRIPGLTARPDVKPSEVATDLKKLQDVLQLDAGLRLDRERFKAIFLLPLGVLHGDYGGYPEPSQLLMPVFHYWLRGNARNRVNNSQLVYGLLTYVGRQDRLLLDAGTDEVQVRHVAAARRSNLVHSWTAFFLTGWQMTAFLSRPFFGNFSAGVWGCPGCAAAAYPPIRPALVVMRPHPSVHHCSGENLAAQFRYLLDMSKQYMPRNITVWLSYPNSGSRMVGLMSEAMSGRPFRNMFEPPWKNQGYCSSGQQYGLLKHVDCQSPPLAGRHHSILLRQSLHPETASAYGLILRDYGYHVTKVTLLGGDVDETMHNYMNILWFWHRWGGRKLLLYYDELLGRPLHASLRVARLLGLSHNETKLWRSQKPVIEDTIWRMHLNPAVAGFWRVFDRPRHKVEARHKMAKRWEQPTLSAIWRFEMKMCDQYPKLANRYLMQRQWSWGTGTLHRCV</sequence>
<name>A0A812GHW7_9DINO</name>
<dbReference type="EMBL" id="CAJNDS010000015">
    <property type="protein sequence ID" value="CAE6917694.1"/>
    <property type="molecule type" value="Genomic_DNA"/>
</dbReference>